<comment type="caution">
    <text evidence="2">The sequence shown here is derived from an EMBL/GenBank/DDBJ whole genome shotgun (WGS) entry which is preliminary data.</text>
</comment>
<evidence type="ECO:0000313" key="2">
    <source>
        <dbReference type="EMBL" id="GAA4146456.1"/>
    </source>
</evidence>
<keyword evidence="1" id="KW-0812">Transmembrane</keyword>
<keyword evidence="1" id="KW-0472">Membrane</keyword>
<dbReference type="InterPro" id="IPR007485">
    <property type="entry name" value="LPS_assembly_LptE"/>
</dbReference>
<evidence type="ECO:0008006" key="4">
    <source>
        <dbReference type="Google" id="ProtNLM"/>
    </source>
</evidence>
<dbReference type="Proteomes" id="UP001500101">
    <property type="component" value="Unassembled WGS sequence"/>
</dbReference>
<dbReference type="PROSITE" id="PS51257">
    <property type="entry name" value="PROKAR_LIPOPROTEIN"/>
    <property type="match status" value="1"/>
</dbReference>
<dbReference type="Pfam" id="PF04390">
    <property type="entry name" value="LptE"/>
    <property type="match status" value="1"/>
</dbReference>
<organism evidence="2 3">
    <name type="scientific">Sphingobacterium kyonggiense</name>
    <dbReference type="NCBI Taxonomy" id="714075"/>
    <lineage>
        <taxon>Bacteria</taxon>
        <taxon>Pseudomonadati</taxon>
        <taxon>Bacteroidota</taxon>
        <taxon>Sphingobacteriia</taxon>
        <taxon>Sphingobacteriales</taxon>
        <taxon>Sphingobacteriaceae</taxon>
        <taxon>Sphingobacterium</taxon>
    </lineage>
</organism>
<name>A0ABP7Z382_9SPHI</name>
<proteinExistence type="predicted"/>
<dbReference type="RefSeq" id="WP_344675737.1">
    <property type="nucleotide sequence ID" value="NZ_BAAAZI010000012.1"/>
</dbReference>
<keyword evidence="1" id="KW-1133">Transmembrane helix</keyword>
<keyword evidence="3" id="KW-1185">Reference proteome</keyword>
<dbReference type="EMBL" id="BAAAZI010000012">
    <property type="protein sequence ID" value="GAA4146456.1"/>
    <property type="molecule type" value="Genomic_DNA"/>
</dbReference>
<protein>
    <recommendedName>
        <fullName evidence="4">Lipopolysaccharide assembly protein</fullName>
    </recommendedName>
</protein>
<evidence type="ECO:0000256" key="1">
    <source>
        <dbReference type="SAM" id="Phobius"/>
    </source>
</evidence>
<feature type="transmembrane region" description="Helical" evidence="1">
    <location>
        <begin position="6"/>
        <end position="30"/>
    </location>
</feature>
<sequence length="174" mass="19514">MLKIKGAHIAFLITVLFMFTIQGCGVRYSLGGSKIPENMKTYTVTFFENISPMVSATLSQSMTEGLKERIRTQSRLSQVNQDGDAQFDGTITSYSITPAAVEAGSEMAALNRLSITVKVKYMNRKDDTGKSDFEESFTQFKEFRGDVTSQEQTLNAEIVKMLTEDIFNKAFNNW</sequence>
<evidence type="ECO:0000313" key="3">
    <source>
        <dbReference type="Proteomes" id="UP001500101"/>
    </source>
</evidence>
<gene>
    <name evidence="2" type="ORF">GCM10022216_31400</name>
</gene>
<accession>A0ABP7Z382</accession>
<reference evidence="3" key="1">
    <citation type="journal article" date="2019" name="Int. J. Syst. Evol. Microbiol.">
        <title>The Global Catalogue of Microorganisms (GCM) 10K type strain sequencing project: providing services to taxonomists for standard genome sequencing and annotation.</title>
        <authorList>
            <consortium name="The Broad Institute Genomics Platform"/>
            <consortium name="The Broad Institute Genome Sequencing Center for Infectious Disease"/>
            <person name="Wu L."/>
            <person name="Ma J."/>
        </authorList>
    </citation>
    <scope>NUCLEOTIDE SEQUENCE [LARGE SCALE GENOMIC DNA]</scope>
    <source>
        <strain evidence="3">JCM 16704</strain>
    </source>
</reference>